<proteinExistence type="predicted"/>
<dbReference type="Gene3D" id="2.60.120.10">
    <property type="entry name" value="Jelly Rolls"/>
    <property type="match status" value="1"/>
</dbReference>
<dbReference type="SUPFAM" id="SSF51182">
    <property type="entry name" value="RmlC-like cupins"/>
    <property type="match status" value="1"/>
</dbReference>
<dbReference type="PANTHER" id="PTHR46797:SF1">
    <property type="entry name" value="METHYLPHOSPHONATE SYNTHASE"/>
    <property type="match status" value="1"/>
</dbReference>
<evidence type="ECO:0000313" key="4">
    <source>
        <dbReference type="Proteomes" id="UP001265259"/>
    </source>
</evidence>
<dbReference type="Pfam" id="PF07883">
    <property type="entry name" value="Cupin_2"/>
    <property type="match status" value="1"/>
</dbReference>
<dbReference type="EMBL" id="JAVRHL010000001">
    <property type="protein sequence ID" value="MDT0681537.1"/>
    <property type="molecule type" value="Genomic_DNA"/>
</dbReference>
<dbReference type="CDD" id="cd00093">
    <property type="entry name" value="HTH_XRE"/>
    <property type="match status" value="1"/>
</dbReference>
<dbReference type="InterPro" id="IPR010982">
    <property type="entry name" value="Lambda_DNA-bd_dom_sf"/>
</dbReference>
<keyword evidence="4" id="KW-1185">Reference proteome</keyword>
<dbReference type="SUPFAM" id="SSF47413">
    <property type="entry name" value="lambda repressor-like DNA-binding domains"/>
    <property type="match status" value="1"/>
</dbReference>
<dbReference type="SMART" id="SM00530">
    <property type="entry name" value="HTH_XRE"/>
    <property type="match status" value="1"/>
</dbReference>
<dbReference type="InterPro" id="IPR011051">
    <property type="entry name" value="RmlC_Cupin_sf"/>
</dbReference>
<sequence>MTDTGPGTADVTRQDETTERMLAAIGRRIRYLRKSRDMTLQQLAASSGVSASMLSLVERGLTSPSIGSLIVVGEALGVSISELMATDDHSGDLVVRHRNVQPVVLPEQVMRRMMREDQATGISLSVDEYAPGTSTGPVPITQRGVGHGFVIEGSLTVDIEGTSHVLEEGDLISFASDRPHRIRNHGDTPARTVWVNAERR</sequence>
<dbReference type="Gene3D" id="1.10.260.40">
    <property type="entry name" value="lambda repressor-like DNA-binding domains"/>
    <property type="match status" value="1"/>
</dbReference>
<protein>
    <submittedName>
        <fullName evidence="3">Cupin domain-containing protein</fullName>
    </submittedName>
</protein>
<keyword evidence="1" id="KW-0238">DNA-binding</keyword>
<evidence type="ECO:0000256" key="1">
    <source>
        <dbReference type="ARBA" id="ARBA00023125"/>
    </source>
</evidence>
<reference evidence="3 4" key="1">
    <citation type="submission" date="2023-09" db="EMBL/GenBank/DDBJ databases">
        <authorList>
            <person name="Rey-Velasco X."/>
        </authorList>
    </citation>
    <scope>NUCLEOTIDE SEQUENCE [LARGE SCALE GENOMIC DNA]</scope>
    <source>
        <strain evidence="3 4">F158</strain>
    </source>
</reference>
<dbReference type="RefSeq" id="WP_311689298.1">
    <property type="nucleotide sequence ID" value="NZ_JAVRHL010000001.1"/>
</dbReference>
<name>A0ABU3DEJ1_9RHOB</name>
<evidence type="ECO:0000313" key="3">
    <source>
        <dbReference type="EMBL" id="MDT0681537.1"/>
    </source>
</evidence>
<dbReference type="Proteomes" id="UP001265259">
    <property type="component" value="Unassembled WGS sequence"/>
</dbReference>
<organism evidence="3 4">
    <name type="scientific">Tropicimonas omnivorans</name>
    <dbReference type="NCBI Taxonomy" id="3075590"/>
    <lineage>
        <taxon>Bacteria</taxon>
        <taxon>Pseudomonadati</taxon>
        <taxon>Pseudomonadota</taxon>
        <taxon>Alphaproteobacteria</taxon>
        <taxon>Rhodobacterales</taxon>
        <taxon>Roseobacteraceae</taxon>
        <taxon>Tropicimonas</taxon>
    </lineage>
</organism>
<dbReference type="PANTHER" id="PTHR46797">
    <property type="entry name" value="HTH-TYPE TRANSCRIPTIONAL REGULATOR"/>
    <property type="match status" value="1"/>
</dbReference>
<dbReference type="InterPro" id="IPR014710">
    <property type="entry name" value="RmlC-like_jellyroll"/>
</dbReference>
<comment type="caution">
    <text evidence="3">The sequence shown here is derived from an EMBL/GenBank/DDBJ whole genome shotgun (WGS) entry which is preliminary data.</text>
</comment>
<evidence type="ECO:0000259" key="2">
    <source>
        <dbReference type="PROSITE" id="PS50943"/>
    </source>
</evidence>
<accession>A0ABU3DEJ1</accession>
<gene>
    <name evidence="3" type="ORF">RM543_02480</name>
</gene>
<dbReference type="PROSITE" id="PS50943">
    <property type="entry name" value="HTH_CROC1"/>
    <property type="match status" value="1"/>
</dbReference>
<dbReference type="InterPro" id="IPR050807">
    <property type="entry name" value="TransReg_Diox_bact_type"/>
</dbReference>
<dbReference type="InterPro" id="IPR013096">
    <property type="entry name" value="Cupin_2"/>
</dbReference>
<dbReference type="CDD" id="cd02209">
    <property type="entry name" value="cupin_XRE_C"/>
    <property type="match status" value="1"/>
</dbReference>
<feature type="domain" description="HTH cro/C1-type" evidence="2">
    <location>
        <begin position="29"/>
        <end position="83"/>
    </location>
</feature>
<dbReference type="Pfam" id="PF01381">
    <property type="entry name" value="HTH_3"/>
    <property type="match status" value="1"/>
</dbReference>
<dbReference type="InterPro" id="IPR001387">
    <property type="entry name" value="Cro/C1-type_HTH"/>
</dbReference>